<dbReference type="EMBL" id="JAPQKO010000002">
    <property type="protein sequence ID" value="KAJ5178956.1"/>
    <property type="molecule type" value="Genomic_DNA"/>
</dbReference>
<gene>
    <name evidence="4" type="ORF">N7492_002166</name>
</gene>
<reference evidence="4" key="2">
    <citation type="journal article" date="2023" name="IMA Fungus">
        <title>Comparative genomic study of the Penicillium genus elucidates a diverse pangenome and 15 lateral gene transfer events.</title>
        <authorList>
            <person name="Petersen C."/>
            <person name="Sorensen T."/>
            <person name="Nielsen M.R."/>
            <person name="Sondergaard T.E."/>
            <person name="Sorensen J.L."/>
            <person name="Fitzpatrick D.A."/>
            <person name="Frisvad J.C."/>
            <person name="Nielsen K.L."/>
        </authorList>
    </citation>
    <scope>NUCLEOTIDE SEQUENCE</scope>
    <source>
        <strain evidence="4">IBT 21917</strain>
    </source>
</reference>
<dbReference type="Gene3D" id="2.40.50.40">
    <property type="match status" value="1"/>
</dbReference>
<dbReference type="Proteomes" id="UP001146351">
    <property type="component" value="Unassembled WGS sequence"/>
</dbReference>
<evidence type="ECO:0000256" key="2">
    <source>
        <dbReference type="SAM" id="MobiDB-lite"/>
    </source>
</evidence>
<dbReference type="GO" id="GO:0006338">
    <property type="term" value="P:chromatin remodeling"/>
    <property type="evidence" value="ECO:0007669"/>
    <property type="project" value="UniProtKB-ARBA"/>
</dbReference>
<feature type="compositionally biased region" description="Polar residues" evidence="2">
    <location>
        <begin position="93"/>
        <end position="106"/>
    </location>
</feature>
<dbReference type="InterPro" id="IPR016197">
    <property type="entry name" value="Chromo-like_dom_sf"/>
</dbReference>
<dbReference type="OrthoDB" id="4360356at2759"/>
<proteinExistence type="predicted"/>
<evidence type="ECO:0000313" key="4">
    <source>
        <dbReference type="EMBL" id="KAJ5178956.1"/>
    </source>
</evidence>
<dbReference type="SUPFAM" id="SSF54160">
    <property type="entry name" value="Chromo domain-like"/>
    <property type="match status" value="1"/>
</dbReference>
<keyword evidence="5" id="KW-1185">Reference proteome</keyword>
<feature type="domain" description="Chromo" evidence="3">
    <location>
        <begin position="170"/>
        <end position="232"/>
    </location>
</feature>
<feature type="compositionally biased region" description="Polar residues" evidence="2">
    <location>
        <begin position="137"/>
        <end position="155"/>
    </location>
</feature>
<protein>
    <recommendedName>
        <fullName evidence="3">Chromo domain-containing protein</fullName>
    </recommendedName>
</protein>
<organism evidence="4 5">
    <name type="scientific">Penicillium capsulatum</name>
    <dbReference type="NCBI Taxonomy" id="69766"/>
    <lineage>
        <taxon>Eukaryota</taxon>
        <taxon>Fungi</taxon>
        <taxon>Dikarya</taxon>
        <taxon>Ascomycota</taxon>
        <taxon>Pezizomycotina</taxon>
        <taxon>Eurotiomycetes</taxon>
        <taxon>Eurotiomycetidae</taxon>
        <taxon>Eurotiales</taxon>
        <taxon>Aspergillaceae</taxon>
        <taxon>Penicillium</taxon>
    </lineage>
</organism>
<evidence type="ECO:0000259" key="3">
    <source>
        <dbReference type="PROSITE" id="PS50013"/>
    </source>
</evidence>
<accession>A0A9W9IKX4</accession>
<comment type="caution">
    <text evidence="4">The sequence shown here is derived from an EMBL/GenBank/DDBJ whole genome shotgun (WGS) entry which is preliminary data.</text>
</comment>
<evidence type="ECO:0000256" key="1">
    <source>
        <dbReference type="ARBA" id="ARBA00011353"/>
    </source>
</evidence>
<dbReference type="InterPro" id="IPR000953">
    <property type="entry name" value="Chromo/chromo_shadow_dom"/>
</dbReference>
<sequence length="238" mass="26396">MEETSTEPSYWPQPTVCNVGEFFELGTEANPIVIDDEAHPPHMIPDAPVTYADDEFNSVADTEIIATPEFWEKLIDESFTAMSTPEHEGAQHVHSTSLSANISPTGCNAFEEREHSRKPSAPPGDMDDEALKGSDGSHASGNSFGPANTNPENATEYQALPPVDVGIEEYEVKRVLDSHLEQRGCQEPCLFYTVEWVGYNEPSYEPAEYLENAREVVSDFHRRCPEKPGPSSKGRCFE</sequence>
<dbReference type="PROSITE" id="PS50013">
    <property type="entry name" value="CHROMO_2"/>
    <property type="match status" value="1"/>
</dbReference>
<comment type="subunit">
    <text evidence="1">Component of the NuA4 histone acetyltransferase complex.</text>
</comment>
<evidence type="ECO:0000313" key="5">
    <source>
        <dbReference type="Proteomes" id="UP001146351"/>
    </source>
</evidence>
<name>A0A9W9IKX4_9EURO</name>
<reference evidence="4" key="1">
    <citation type="submission" date="2022-11" db="EMBL/GenBank/DDBJ databases">
        <authorList>
            <person name="Petersen C."/>
        </authorList>
    </citation>
    <scope>NUCLEOTIDE SEQUENCE</scope>
    <source>
        <strain evidence="4">IBT 21917</strain>
    </source>
</reference>
<feature type="region of interest" description="Disordered" evidence="2">
    <location>
        <begin position="84"/>
        <end position="155"/>
    </location>
</feature>
<dbReference type="AlphaFoldDB" id="A0A9W9IKX4"/>